<accession>A0A194V3M2</accession>
<gene>
    <name evidence="2" type="ORF">VP1G_11065</name>
</gene>
<evidence type="ECO:0000313" key="3">
    <source>
        <dbReference type="Proteomes" id="UP000078576"/>
    </source>
</evidence>
<reference evidence="3" key="1">
    <citation type="submission" date="2014-12" db="EMBL/GenBank/DDBJ databases">
        <title>Genome Sequence of Valsa Canker Pathogens Uncovers a Specific Adaption of Colonization on Woody Bark.</title>
        <authorList>
            <person name="Yin Z."/>
            <person name="Liu H."/>
            <person name="Gao X."/>
            <person name="Li Z."/>
            <person name="Song N."/>
            <person name="Ke X."/>
            <person name="Dai Q."/>
            <person name="Wu Y."/>
            <person name="Sun Y."/>
            <person name="Xu J.-R."/>
            <person name="Kang Z.K."/>
            <person name="Wang L."/>
            <person name="Huang L."/>
        </authorList>
    </citation>
    <scope>NUCLEOTIDE SEQUENCE [LARGE SCALE GENOMIC DNA]</scope>
    <source>
        <strain evidence="3">SXYL134</strain>
    </source>
</reference>
<name>A0A194V3M2_CYTMA</name>
<evidence type="ECO:0000313" key="2">
    <source>
        <dbReference type="EMBL" id="KUI58522.1"/>
    </source>
</evidence>
<keyword evidence="3" id="KW-1185">Reference proteome</keyword>
<feature type="compositionally biased region" description="Low complexity" evidence="1">
    <location>
        <begin position="103"/>
        <end position="116"/>
    </location>
</feature>
<dbReference type="Proteomes" id="UP000078576">
    <property type="component" value="Unassembled WGS sequence"/>
</dbReference>
<protein>
    <submittedName>
        <fullName evidence="2">Uncharacterized protein</fullName>
    </submittedName>
</protein>
<evidence type="ECO:0000256" key="1">
    <source>
        <dbReference type="SAM" id="MobiDB-lite"/>
    </source>
</evidence>
<feature type="region of interest" description="Disordered" evidence="1">
    <location>
        <begin position="96"/>
        <end position="116"/>
    </location>
</feature>
<feature type="region of interest" description="Disordered" evidence="1">
    <location>
        <begin position="31"/>
        <end position="51"/>
    </location>
</feature>
<organism evidence="2 3">
    <name type="scientific">Cytospora mali</name>
    <name type="common">Apple Valsa canker fungus</name>
    <name type="synonym">Valsa mali</name>
    <dbReference type="NCBI Taxonomy" id="578113"/>
    <lineage>
        <taxon>Eukaryota</taxon>
        <taxon>Fungi</taxon>
        <taxon>Dikarya</taxon>
        <taxon>Ascomycota</taxon>
        <taxon>Pezizomycotina</taxon>
        <taxon>Sordariomycetes</taxon>
        <taxon>Sordariomycetidae</taxon>
        <taxon>Diaporthales</taxon>
        <taxon>Cytosporaceae</taxon>
        <taxon>Cytospora</taxon>
    </lineage>
</organism>
<dbReference type="AlphaFoldDB" id="A0A194V3M2"/>
<proteinExistence type="predicted"/>
<sequence>MDFKRRNEMKEDGYIGSIGKPFTAWTDHATRWGTGRNMMPPSCLERGSGKRRTAKDVYVADEVNIWVNDGMDFGIGWGDADDGLESDDTVRMVSKPGKAVTLPMTTPMTTTTMTTP</sequence>
<dbReference type="EMBL" id="KN714714">
    <property type="protein sequence ID" value="KUI58522.1"/>
    <property type="molecule type" value="Genomic_DNA"/>
</dbReference>